<dbReference type="Pfam" id="PF18495">
    <property type="entry name" value="VbhA"/>
    <property type="match status" value="1"/>
</dbReference>
<gene>
    <name evidence="2" type="ORF">SELSPUOL_01876</name>
</gene>
<dbReference type="RefSeq" id="WP_006193178.1">
    <property type="nucleotide sequence ID" value="NC_015437.1"/>
</dbReference>
<dbReference type="Gene3D" id="1.10.8.1050">
    <property type="entry name" value="Antitoxin VbhA-like"/>
    <property type="match status" value="1"/>
</dbReference>
<evidence type="ECO:0000313" key="2">
    <source>
        <dbReference type="EMBL" id="EEX76769.1"/>
    </source>
</evidence>
<name>C9LWM1_SELS3</name>
<dbReference type="InterPro" id="IPR041535">
    <property type="entry name" value="VbhA"/>
</dbReference>
<protein>
    <recommendedName>
        <fullName evidence="1">Antitoxin VbhA domain-containing protein</fullName>
    </recommendedName>
</protein>
<sequence length="70" mass="8367">MKWEGMDMVSKEEMRKWVDSAIKVHELEGFKFSEEDLAVFDRIANLEITTEEAREIFREKLAREKEAEMV</sequence>
<organism evidence="2 3">
    <name type="scientific">Selenomonas sputigena (strain ATCC 35185 / DSM 20758 / CCUG 44933 / VPI D19B-28)</name>
    <dbReference type="NCBI Taxonomy" id="546271"/>
    <lineage>
        <taxon>Bacteria</taxon>
        <taxon>Bacillati</taxon>
        <taxon>Bacillota</taxon>
        <taxon>Negativicutes</taxon>
        <taxon>Selenomonadales</taxon>
        <taxon>Selenomonadaceae</taxon>
        <taxon>Selenomonas</taxon>
    </lineage>
</organism>
<dbReference type="InterPro" id="IPR033788">
    <property type="entry name" value="VbhA-like"/>
</dbReference>
<dbReference type="CDD" id="cd11586">
    <property type="entry name" value="VbhA_like"/>
    <property type="match status" value="1"/>
</dbReference>
<evidence type="ECO:0000313" key="3">
    <source>
        <dbReference type="Proteomes" id="UP000003505"/>
    </source>
</evidence>
<evidence type="ECO:0000259" key="1">
    <source>
        <dbReference type="Pfam" id="PF18495"/>
    </source>
</evidence>
<comment type="caution">
    <text evidence="2">The sequence shown here is derived from an EMBL/GenBank/DDBJ whole genome shotgun (WGS) entry which is preliminary data.</text>
</comment>
<accession>C9LWM1</accession>
<dbReference type="Proteomes" id="UP000003505">
    <property type="component" value="Unassembled WGS sequence"/>
</dbReference>
<feature type="domain" description="Antitoxin VbhA" evidence="1">
    <location>
        <begin position="15"/>
        <end position="60"/>
    </location>
</feature>
<dbReference type="InterPro" id="IPR043038">
    <property type="entry name" value="VbhA_sf"/>
</dbReference>
<dbReference type="EMBL" id="ACKP02000044">
    <property type="protein sequence ID" value="EEX76769.1"/>
    <property type="molecule type" value="Genomic_DNA"/>
</dbReference>
<dbReference type="AlphaFoldDB" id="C9LWM1"/>
<reference evidence="2 3" key="1">
    <citation type="submission" date="2009-09" db="EMBL/GenBank/DDBJ databases">
        <authorList>
            <person name="Weinstock G."/>
            <person name="Sodergren E."/>
            <person name="Clifton S."/>
            <person name="Fulton L."/>
            <person name="Fulton B."/>
            <person name="Courtney L."/>
            <person name="Fronick C."/>
            <person name="Harrison M."/>
            <person name="Strong C."/>
            <person name="Farmer C."/>
            <person name="Delahaunty K."/>
            <person name="Markovic C."/>
            <person name="Hall O."/>
            <person name="Minx P."/>
            <person name="Tomlinson C."/>
            <person name="Mitreva M."/>
            <person name="Nelson J."/>
            <person name="Hou S."/>
            <person name="Wollam A."/>
            <person name="Pepin K.H."/>
            <person name="Johnson M."/>
            <person name="Bhonagiri V."/>
            <person name="Nash W.E."/>
            <person name="Warren W."/>
            <person name="Chinwalla A."/>
            <person name="Mardis E.R."/>
            <person name="Wilson R.K."/>
        </authorList>
    </citation>
    <scope>NUCLEOTIDE SEQUENCE [LARGE SCALE GENOMIC DNA]</scope>
    <source>
        <strain evidence="3">ATCC 35185 / DSM 20758 / VPI D19B-28</strain>
    </source>
</reference>
<proteinExistence type="predicted"/>
<dbReference type="STRING" id="546271.Selsp_0658"/>